<gene>
    <name evidence="5" type="ORF">PUW23_25390</name>
    <name evidence="6" type="ORF">PUW25_27360</name>
</gene>
<dbReference type="Gene3D" id="3.30.470.30">
    <property type="entry name" value="DNA ligase/mRNA capping enzyme"/>
    <property type="match status" value="1"/>
</dbReference>
<dbReference type="SUPFAM" id="SSF50249">
    <property type="entry name" value="Nucleic acid-binding proteins"/>
    <property type="match status" value="1"/>
</dbReference>
<protein>
    <submittedName>
        <fullName evidence="5">RNA ligase family protein</fullName>
    </submittedName>
</protein>
<evidence type="ECO:0000313" key="6">
    <source>
        <dbReference type="EMBL" id="WDI05338.1"/>
    </source>
</evidence>
<dbReference type="Gene3D" id="2.40.50.140">
    <property type="entry name" value="Nucleic acid-binding proteins"/>
    <property type="match status" value="1"/>
</dbReference>
<accession>A0AAX3N898</accession>
<dbReference type="GO" id="GO:0003910">
    <property type="term" value="F:DNA ligase (ATP) activity"/>
    <property type="evidence" value="ECO:0007669"/>
    <property type="project" value="UniProtKB-EC"/>
</dbReference>
<dbReference type="GO" id="GO:0006310">
    <property type="term" value="P:DNA recombination"/>
    <property type="evidence" value="ECO:0007669"/>
    <property type="project" value="InterPro"/>
</dbReference>
<sequence length="287" mass="33529">MFINPMLLETAYQPFSNDKYIFEPKIDGHRLIYSQFSGRTNLYTRHRTECFKQYPELLESSFDKDIVLDGEVAVADPETGRVDFELVMKRFLARKEDKINFMSQTLPVTYVVFDILHYDGQDTRKLPLQERKELLQAIPFPNTRMGKTPFVQGAGEALFKQMELTQMEGMVGKRLDSTYVGRRSTDWLKVINWTYIDVVIMGYRKGEFGWIAGIRKPNGEVTYAGLIRFGVNSDNKRDLYRINNKIKTGENKDFVYLEPIINAQVKIRNWTRAGKLRDPVFVQFINF</sequence>
<dbReference type="InterPro" id="IPR012340">
    <property type="entry name" value="NA-bd_OB-fold"/>
</dbReference>
<dbReference type="InterPro" id="IPR012310">
    <property type="entry name" value="DNA_ligase_ATP-dep_cent"/>
</dbReference>
<evidence type="ECO:0000313" key="5">
    <source>
        <dbReference type="EMBL" id="WDH85374.1"/>
    </source>
</evidence>
<comment type="catalytic activity">
    <reaction evidence="3">
        <text>ATP + (deoxyribonucleotide)n-3'-hydroxyl + 5'-phospho-(deoxyribonucleotide)m = (deoxyribonucleotide)n+m + AMP + diphosphate.</text>
        <dbReference type="EC" id="6.5.1.1"/>
    </reaction>
</comment>
<comment type="similarity">
    <text evidence="1">Belongs to the ATP-dependent DNA ligase family.</text>
</comment>
<keyword evidence="8" id="KW-1185">Reference proteome</keyword>
<keyword evidence="5" id="KW-0614">Plasmid</keyword>
<dbReference type="PANTHER" id="PTHR45674">
    <property type="entry name" value="DNA LIGASE 1/3 FAMILY MEMBER"/>
    <property type="match status" value="1"/>
</dbReference>
<geneLocation type="plasmid" evidence="5 7">
    <name>unnamed1</name>
</geneLocation>
<feature type="domain" description="ATP-dependent DNA ligase family profile" evidence="4">
    <location>
        <begin position="9"/>
        <end position="190"/>
    </location>
</feature>
<evidence type="ECO:0000313" key="7">
    <source>
        <dbReference type="Proteomes" id="UP001220962"/>
    </source>
</evidence>
<dbReference type="SUPFAM" id="SSF56091">
    <property type="entry name" value="DNA ligase/mRNA capping enzyme, catalytic domain"/>
    <property type="match status" value="1"/>
</dbReference>
<evidence type="ECO:0000256" key="2">
    <source>
        <dbReference type="ARBA" id="ARBA00022598"/>
    </source>
</evidence>
<dbReference type="Gene3D" id="3.30.1490.70">
    <property type="match status" value="1"/>
</dbReference>
<dbReference type="EMBL" id="CP118102">
    <property type="protein sequence ID" value="WDH85374.1"/>
    <property type="molecule type" value="Genomic_DNA"/>
</dbReference>
<dbReference type="Proteomes" id="UP001221519">
    <property type="component" value="Plasmid unnamed2"/>
</dbReference>
<dbReference type="CDD" id="cd07906">
    <property type="entry name" value="Adenylation_DNA_ligase_LigD_LigC"/>
    <property type="match status" value="1"/>
</dbReference>
<geneLocation type="plasmid" evidence="6 8">
    <name>unnamed2</name>
</geneLocation>
<reference evidence="5 8" key="1">
    <citation type="submission" date="2023-02" db="EMBL/GenBank/DDBJ databases">
        <title>Pathogen: clinical or host-associated sample.</title>
        <authorList>
            <person name="Hergert J."/>
            <person name="Casey R."/>
            <person name="Wagner J."/>
            <person name="Young E.L."/>
            <person name="Oakeson K.F."/>
        </authorList>
    </citation>
    <scope>NUCLEOTIDE SEQUENCE</scope>
    <source>
        <strain evidence="6 8">2022CK-00829</strain>
        <strain evidence="5">2022CK-00830</strain>
        <plasmid evidence="5">unnamed1</plasmid>
        <plasmid evidence="6 8">unnamed2</plasmid>
    </source>
</reference>
<proteinExistence type="inferred from homology"/>
<dbReference type="InterPro" id="IPR050191">
    <property type="entry name" value="ATP-dep_DNA_ligase"/>
</dbReference>
<dbReference type="Pfam" id="PF01068">
    <property type="entry name" value="DNA_ligase_A_M"/>
    <property type="match status" value="1"/>
</dbReference>
<evidence type="ECO:0000256" key="1">
    <source>
        <dbReference type="ARBA" id="ARBA00007572"/>
    </source>
</evidence>
<dbReference type="RefSeq" id="WP_205054975.1">
    <property type="nucleotide sequence ID" value="NZ_CP118102.1"/>
</dbReference>
<evidence type="ECO:0000256" key="3">
    <source>
        <dbReference type="ARBA" id="ARBA00034003"/>
    </source>
</evidence>
<name>A0AAX3N898_9BACL</name>
<evidence type="ECO:0000259" key="4">
    <source>
        <dbReference type="Pfam" id="PF01068"/>
    </source>
</evidence>
<dbReference type="EMBL" id="CP118110">
    <property type="protein sequence ID" value="WDI05338.1"/>
    <property type="molecule type" value="Genomic_DNA"/>
</dbReference>
<dbReference type="GO" id="GO:0005524">
    <property type="term" value="F:ATP binding"/>
    <property type="evidence" value="ECO:0007669"/>
    <property type="project" value="InterPro"/>
</dbReference>
<dbReference type="AlphaFoldDB" id="A0AAX3N898"/>
<dbReference type="Proteomes" id="UP001220962">
    <property type="component" value="Plasmid unnamed1"/>
</dbReference>
<evidence type="ECO:0000313" key="8">
    <source>
        <dbReference type="Proteomes" id="UP001221519"/>
    </source>
</evidence>
<keyword evidence="2 5" id="KW-0436">Ligase</keyword>
<dbReference type="GO" id="GO:0006281">
    <property type="term" value="P:DNA repair"/>
    <property type="evidence" value="ECO:0007669"/>
    <property type="project" value="InterPro"/>
</dbReference>
<dbReference type="PANTHER" id="PTHR45674:SF4">
    <property type="entry name" value="DNA LIGASE 1"/>
    <property type="match status" value="1"/>
</dbReference>
<organism evidence="5 7">
    <name type="scientific">Paenibacillus urinalis</name>
    <dbReference type="NCBI Taxonomy" id="521520"/>
    <lineage>
        <taxon>Bacteria</taxon>
        <taxon>Bacillati</taxon>
        <taxon>Bacillota</taxon>
        <taxon>Bacilli</taxon>
        <taxon>Bacillales</taxon>
        <taxon>Paenibacillaceae</taxon>
        <taxon>Paenibacillus</taxon>
    </lineage>
</organism>